<dbReference type="GO" id="GO:0006952">
    <property type="term" value="P:defense response"/>
    <property type="evidence" value="ECO:0007669"/>
    <property type="project" value="UniProtKB-KW"/>
</dbReference>
<dbReference type="Gene3D" id="1.10.8.430">
    <property type="entry name" value="Helical domain of apoptotic protease-activating factors"/>
    <property type="match status" value="1"/>
</dbReference>
<dbReference type="FunFam" id="3.40.50.10140:FF:000007">
    <property type="entry name" value="Disease resistance protein (TIR-NBS-LRR class)"/>
    <property type="match status" value="1"/>
</dbReference>
<dbReference type="PANTHER" id="PTHR11017">
    <property type="entry name" value="LEUCINE-RICH REPEAT-CONTAINING PROTEIN"/>
    <property type="match status" value="1"/>
</dbReference>
<sequence length="1375" mass="155409">MGIDMAMRNPLAVAIASILVAVLAPRFLKKKEKETIGSTKPDEPISVESAPSTSGNDYEVFLSFRGRDTRTGFTDYLYSSLVDAGVSVFRDDDELRVGEKIGPDLLRAIRSSKISIPILSPDYASSKWCLRELARMIECKRSEGHIVLPIFYKVEPGHVRHQTGSFGKAFRKIKKHYEAEVVQRWERALQEVGSLKGWESERIANGHEAELVKIIVRKVLGELKEAFQLDVTENLVGISNHVEEIMRMLKTDDTDTRFVGIHGMGGVGKTTLAKFIYNKLSSQFDHCSFLADVRETAKDRGAHHLQNQLISNILKGKHNDISNVDEGLRIIKTRFRHKKVLILLDDVDDVSQLNCLAGKRDWFGSGSKIIITARKVSFLDEARVDNSYALNGLDPDNSLLLFSRHAFRRDFPLPEFGDLSREIVSTTGGLPLSLEVIGSFLCGKRLVVWKDTLKKLRQIPDKEVQEKLRVSYEALDYEQKQIFLDIACFFTGTDGRIASYMWDDCEFFPGMGIEALSMMSLIKVGNDHRLLMHDQLRDLGREIVRQENYEEPWKRSRIWIHKEALHVLEKNKGTRKIKALRLNKSGLGRVCSNVLFEKLPNLRFLEMNNFILSGDFEYVLSELRWLYWKNCPSNLVATNFHVKKLVILDLSRSKVTEHWEGWKLMDVASNLKVLNIANCRDLKTSPDLTAFQNLEILILGKCENLTKLHPSIGSISILISLDVRDCFRLKELPIEVGQLQELEELFMDRTRMEEIPVSKGSMKKLRTLSAQYCESLARIPSSLSHLASLSTLDFTGCKKLAELPDALGCLQKLQRLSLKECSSLRGIPNSVGKLECLTELDISYTGFTELPESIGDLSNLEVLQMARSRVTRLPSVIGMLGKLTTLDATNCNILAEVCSNIGELSSLKALQLLGTEICGLPESICKLSCLQDLNLRGCKKLQLLPNLPSGLRTLGLTCQSLTLPILSNLTNLKELSVLECTTLECLPELPSKLSKLSLGGCQMLRKLPDLSNLKHLSELSLKVCSELREVKGLEGLVSLTMLDVLECPKLSRLDRVECLMCLRYLSIGPSEALERLMDRLEQSNLKVLPSCENQAGFQVINSFIFLEVLDLTDCMSLERLDLSTLKLLRKASVRKCKNLVEIRGLDSLEYLERLDISECTSIKRLDIAKLKYLRYLWASKCKNLCDVQGLDVLECLEWLDISGCTSIETLPDLSCFKTLSFLNINHCKKLCDIQTLEKFSSCQWFYIDGCKSLEKLPNLSKFEGLIELIVKDCHELLDISELRELRSLEFIDMSRCKSIEHLPDLSMCKNLKCLVVRDCEKLMELTGLGDLHSLWQVDISGCKSLKQIPELPGAHIMQNYGEPMFHPLYGTITFS</sequence>
<dbReference type="InterPro" id="IPR003593">
    <property type="entry name" value="AAA+_ATPase"/>
</dbReference>
<evidence type="ECO:0000256" key="1">
    <source>
        <dbReference type="ARBA" id="ARBA00022614"/>
    </source>
</evidence>
<dbReference type="Pfam" id="PF00931">
    <property type="entry name" value="NB-ARC"/>
    <property type="match status" value="1"/>
</dbReference>
<dbReference type="InterPro" id="IPR036390">
    <property type="entry name" value="WH_DNA-bd_sf"/>
</dbReference>
<dbReference type="Pfam" id="PF01582">
    <property type="entry name" value="TIR"/>
    <property type="match status" value="1"/>
</dbReference>
<dbReference type="SUPFAM" id="SSF46785">
    <property type="entry name" value="Winged helix' DNA-binding domain"/>
    <property type="match status" value="1"/>
</dbReference>
<proteinExistence type="predicted"/>
<keyword evidence="3" id="KW-0611">Plant defense</keyword>
<evidence type="ECO:0000313" key="7">
    <source>
        <dbReference type="EMBL" id="KAL3744376.1"/>
    </source>
</evidence>
<dbReference type="SUPFAM" id="SSF52200">
    <property type="entry name" value="Toll/Interleukin receptor TIR domain"/>
    <property type="match status" value="1"/>
</dbReference>
<evidence type="ECO:0000256" key="2">
    <source>
        <dbReference type="ARBA" id="ARBA00022737"/>
    </source>
</evidence>
<dbReference type="InterPro" id="IPR058192">
    <property type="entry name" value="WHD_ROQ1-like"/>
</dbReference>
<dbReference type="Gene3D" id="3.40.50.300">
    <property type="entry name" value="P-loop containing nucleotide triphosphate hydrolases"/>
    <property type="match status" value="1"/>
</dbReference>
<dbReference type="InterPro" id="IPR027417">
    <property type="entry name" value="P-loop_NTPase"/>
</dbReference>
<dbReference type="Pfam" id="PF23282">
    <property type="entry name" value="WHD_ROQ1"/>
    <property type="match status" value="1"/>
</dbReference>
<dbReference type="SUPFAM" id="SSF52540">
    <property type="entry name" value="P-loop containing nucleoside triphosphate hydrolases"/>
    <property type="match status" value="1"/>
</dbReference>
<dbReference type="PROSITE" id="PS50104">
    <property type="entry name" value="TIR"/>
    <property type="match status" value="1"/>
</dbReference>
<dbReference type="SUPFAM" id="SSF52047">
    <property type="entry name" value="RNI-like"/>
    <property type="match status" value="1"/>
</dbReference>
<dbReference type="InterPro" id="IPR035897">
    <property type="entry name" value="Toll_tir_struct_dom_sf"/>
</dbReference>
<name>A0ABD3KXG5_EUCGL</name>
<accession>A0ABD3KXG5</accession>
<evidence type="ECO:0000259" key="6">
    <source>
        <dbReference type="PROSITE" id="PS50104"/>
    </source>
</evidence>
<dbReference type="Proteomes" id="UP001634007">
    <property type="component" value="Unassembled WGS sequence"/>
</dbReference>
<evidence type="ECO:0000256" key="3">
    <source>
        <dbReference type="ARBA" id="ARBA00022821"/>
    </source>
</evidence>
<keyword evidence="4" id="KW-0520">NAD</keyword>
<dbReference type="InterPro" id="IPR002182">
    <property type="entry name" value="NB-ARC"/>
</dbReference>
<evidence type="ECO:0000256" key="4">
    <source>
        <dbReference type="ARBA" id="ARBA00023027"/>
    </source>
</evidence>
<dbReference type="PANTHER" id="PTHR11017:SF570">
    <property type="entry name" value="DISEASE RESISTANCE PROTEIN (TIR-NBS CLASS)-RELATED"/>
    <property type="match status" value="1"/>
</dbReference>
<keyword evidence="1" id="KW-0433">Leucine-rich repeat</keyword>
<dbReference type="InterPro" id="IPR044974">
    <property type="entry name" value="Disease_R_plants"/>
</dbReference>
<keyword evidence="8" id="KW-1185">Reference proteome</keyword>
<dbReference type="InterPro" id="IPR055414">
    <property type="entry name" value="LRR_R13L4/SHOC2-like"/>
</dbReference>
<comment type="caution">
    <text evidence="7">The sequence shown here is derived from an EMBL/GenBank/DDBJ whole genome shotgun (WGS) entry which is preliminary data.</text>
</comment>
<feature type="compositionally biased region" description="Basic and acidic residues" evidence="5">
    <location>
        <begin position="33"/>
        <end position="43"/>
    </location>
</feature>
<reference evidence="7 8" key="1">
    <citation type="submission" date="2024-11" db="EMBL/GenBank/DDBJ databases">
        <title>Chromosome-level genome assembly of Eucalyptus globulus Labill. provides insights into its genome evolution.</title>
        <authorList>
            <person name="Li X."/>
        </authorList>
    </citation>
    <scope>NUCLEOTIDE SEQUENCE [LARGE SCALE GENOMIC DNA]</scope>
    <source>
        <strain evidence="7">CL2024</strain>
        <tissue evidence="7">Fresh tender leaves</tissue>
    </source>
</reference>
<dbReference type="Gene3D" id="3.40.50.10140">
    <property type="entry name" value="Toll/interleukin-1 receptor homology (TIR) domain"/>
    <property type="match status" value="1"/>
</dbReference>
<gene>
    <name evidence="7" type="ORF">ACJRO7_013618</name>
</gene>
<organism evidence="7 8">
    <name type="scientific">Eucalyptus globulus</name>
    <name type="common">Tasmanian blue gum</name>
    <dbReference type="NCBI Taxonomy" id="34317"/>
    <lineage>
        <taxon>Eukaryota</taxon>
        <taxon>Viridiplantae</taxon>
        <taxon>Streptophyta</taxon>
        <taxon>Embryophyta</taxon>
        <taxon>Tracheophyta</taxon>
        <taxon>Spermatophyta</taxon>
        <taxon>Magnoliopsida</taxon>
        <taxon>eudicotyledons</taxon>
        <taxon>Gunneridae</taxon>
        <taxon>Pentapetalae</taxon>
        <taxon>rosids</taxon>
        <taxon>malvids</taxon>
        <taxon>Myrtales</taxon>
        <taxon>Myrtaceae</taxon>
        <taxon>Myrtoideae</taxon>
        <taxon>Eucalypteae</taxon>
        <taxon>Eucalyptus</taxon>
    </lineage>
</organism>
<dbReference type="Gene3D" id="3.40.1170.20">
    <property type="entry name" value="tRNA intron endonuclease, N-terminal domain"/>
    <property type="match status" value="2"/>
</dbReference>
<dbReference type="EMBL" id="JBJKBG010000003">
    <property type="protein sequence ID" value="KAL3744376.1"/>
    <property type="molecule type" value="Genomic_DNA"/>
</dbReference>
<feature type="domain" description="TIR" evidence="6">
    <location>
        <begin position="56"/>
        <end position="223"/>
    </location>
</feature>
<dbReference type="SMART" id="SM00255">
    <property type="entry name" value="TIR"/>
    <property type="match status" value="1"/>
</dbReference>
<evidence type="ECO:0000256" key="5">
    <source>
        <dbReference type="SAM" id="MobiDB-lite"/>
    </source>
</evidence>
<evidence type="ECO:0000313" key="8">
    <source>
        <dbReference type="Proteomes" id="UP001634007"/>
    </source>
</evidence>
<feature type="region of interest" description="Disordered" evidence="5">
    <location>
        <begin position="33"/>
        <end position="54"/>
    </location>
</feature>
<dbReference type="Gene3D" id="3.80.10.10">
    <property type="entry name" value="Ribonuclease Inhibitor"/>
    <property type="match status" value="4"/>
</dbReference>
<dbReference type="InterPro" id="IPR000157">
    <property type="entry name" value="TIR_dom"/>
</dbReference>
<keyword evidence="2" id="KW-0677">Repeat</keyword>
<protein>
    <recommendedName>
        <fullName evidence="6">TIR domain-containing protein</fullName>
    </recommendedName>
</protein>
<dbReference type="PRINTS" id="PR00364">
    <property type="entry name" value="DISEASERSIST"/>
</dbReference>
<dbReference type="SUPFAM" id="SSF52058">
    <property type="entry name" value="L domain-like"/>
    <property type="match status" value="2"/>
</dbReference>
<dbReference type="Pfam" id="PF23598">
    <property type="entry name" value="LRR_14"/>
    <property type="match status" value="1"/>
</dbReference>
<dbReference type="InterPro" id="IPR042197">
    <property type="entry name" value="Apaf_helical"/>
</dbReference>
<dbReference type="GO" id="GO:0051707">
    <property type="term" value="P:response to other organism"/>
    <property type="evidence" value="ECO:0007669"/>
    <property type="project" value="UniProtKB-ARBA"/>
</dbReference>
<dbReference type="InterPro" id="IPR032675">
    <property type="entry name" value="LRR_dom_sf"/>
</dbReference>
<dbReference type="SMART" id="SM00382">
    <property type="entry name" value="AAA"/>
    <property type="match status" value="1"/>
</dbReference>